<organism evidence="2">
    <name type="scientific">marine sediment metagenome</name>
    <dbReference type="NCBI Taxonomy" id="412755"/>
    <lineage>
        <taxon>unclassified sequences</taxon>
        <taxon>metagenomes</taxon>
        <taxon>ecological metagenomes</taxon>
    </lineage>
</organism>
<proteinExistence type="predicted"/>
<reference evidence="2" key="1">
    <citation type="journal article" date="2014" name="Front. Microbiol.">
        <title>High frequency of phylogenetically diverse reductive dehalogenase-homologous genes in deep subseafloor sedimentary metagenomes.</title>
        <authorList>
            <person name="Kawai M."/>
            <person name="Futagami T."/>
            <person name="Toyoda A."/>
            <person name="Takaki Y."/>
            <person name="Nishi S."/>
            <person name="Hori S."/>
            <person name="Arai W."/>
            <person name="Tsubouchi T."/>
            <person name="Morono Y."/>
            <person name="Uchiyama I."/>
            <person name="Ito T."/>
            <person name="Fujiyama A."/>
            <person name="Inagaki F."/>
            <person name="Takami H."/>
        </authorList>
    </citation>
    <scope>NUCLEOTIDE SEQUENCE</scope>
    <source>
        <strain evidence="2">Expedition CK06-06</strain>
    </source>
</reference>
<dbReference type="EMBL" id="BARS01056526">
    <property type="protein sequence ID" value="GAG43492.1"/>
    <property type="molecule type" value="Genomic_DNA"/>
</dbReference>
<dbReference type="AlphaFoldDB" id="X0Y885"/>
<comment type="caution">
    <text evidence="2">The sequence shown here is derived from an EMBL/GenBank/DDBJ whole genome shotgun (WGS) entry which is preliminary data.</text>
</comment>
<feature type="region of interest" description="Disordered" evidence="1">
    <location>
        <begin position="13"/>
        <end position="34"/>
    </location>
</feature>
<name>X0Y885_9ZZZZ</name>
<evidence type="ECO:0000256" key="1">
    <source>
        <dbReference type="SAM" id="MobiDB-lite"/>
    </source>
</evidence>
<protein>
    <submittedName>
        <fullName evidence="2">Uncharacterized protein</fullName>
    </submittedName>
</protein>
<sequence>MFAHRIFVSNKVAHPNSEEGPHHLSLRTPRKGSPREGWPWLPSGVIFFPRSRLAH</sequence>
<accession>X0Y885</accession>
<evidence type="ECO:0000313" key="2">
    <source>
        <dbReference type="EMBL" id="GAG43492.1"/>
    </source>
</evidence>
<gene>
    <name evidence="2" type="ORF">S01H1_83211</name>
</gene>